<dbReference type="AlphaFoldDB" id="A0A0C9SWP6"/>
<sequence>MTSRATPSTSFQDLHRQKTELTSYTQTTFHCGIYFEEQPEDDAATVDDCSHTMCRSCLRDFVCSKIQEHRLPILCPICTAVDKKPKPAVISRFLVEQISITEEQFQVWTEMDLAEVSVFIQCRECSGFAFVEDLEETMVIMYPEQDCYHVWCKECQQTIDLDGPEHSCDGSSELDNLLKEQGWKYCPSTYLLHFRI</sequence>
<evidence type="ECO:0008006" key="12">
    <source>
        <dbReference type="Google" id="ProtNLM"/>
    </source>
</evidence>
<evidence type="ECO:0000256" key="5">
    <source>
        <dbReference type="ARBA" id="ARBA00022786"/>
    </source>
</evidence>
<keyword evidence="5" id="KW-0833">Ubl conjugation pathway</keyword>
<reference evidence="11" key="2">
    <citation type="submission" date="2015-01" db="EMBL/GenBank/DDBJ databases">
        <title>Evolutionary Origins and Diversification of the Mycorrhizal Mutualists.</title>
        <authorList>
            <consortium name="DOE Joint Genome Institute"/>
            <consortium name="Mycorrhizal Genomics Consortium"/>
            <person name="Kohler A."/>
            <person name="Kuo A."/>
            <person name="Nagy L.G."/>
            <person name="Floudas D."/>
            <person name="Copeland A."/>
            <person name="Barry K.W."/>
            <person name="Cichocki N."/>
            <person name="Veneault-Fourrey C."/>
            <person name="LaButti K."/>
            <person name="Lindquist E.A."/>
            <person name="Lipzen A."/>
            <person name="Lundell T."/>
            <person name="Morin E."/>
            <person name="Murat C."/>
            <person name="Riley R."/>
            <person name="Ohm R."/>
            <person name="Sun H."/>
            <person name="Tunlid A."/>
            <person name="Henrissat B."/>
            <person name="Grigoriev I.V."/>
            <person name="Hibbett D.S."/>
            <person name="Martin F."/>
        </authorList>
    </citation>
    <scope>NUCLEOTIDE SEQUENCE [LARGE SCALE GENOMIC DNA]</scope>
    <source>
        <strain evidence="11">ATCC 200175</strain>
    </source>
</reference>
<keyword evidence="3" id="KW-0677">Repeat</keyword>
<dbReference type="PROSITE" id="PS50089">
    <property type="entry name" value="ZF_RING_2"/>
    <property type="match status" value="1"/>
</dbReference>
<dbReference type="InterPro" id="IPR013083">
    <property type="entry name" value="Znf_RING/FYVE/PHD"/>
</dbReference>
<evidence type="ECO:0000259" key="9">
    <source>
        <dbReference type="PROSITE" id="PS51873"/>
    </source>
</evidence>
<evidence type="ECO:0000256" key="6">
    <source>
        <dbReference type="ARBA" id="ARBA00022833"/>
    </source>
</evidence>
<dbReference type="GO" id="GO:0016740">
    <property type="term" value="F:transferase activity"/>
    <property type="evidence" value="ECO:0007669"/>
    <property type="project" value="UniProtKB-KW"/>
</dbReference>
<dbReference type="PROSITE" id="PS00518">
    <property type="entry name" value="ZF_RING_1"/>
    <property type="match status" value="1"/>
</dbReference>
<keyword evidence="6" id="KW-0862">Zinc</keyword>
<feature type="domain" description="RING-type" evidence="8">
    <location>
        <begin position="31"/>
        <end position="79"/>
    </location>
</feature>
<keyword evidence="2" id="KW-0479">Metal-binding</keyword>
<dbReference type="HOGENOM" id="CLU_1598488_0_0_1"/>
<dbReference type="InterPro" id="IPR044066">
    <property type="entry name" value="TRIAD_supradom"/>
</dbReference>
<evidence type="ECO:0000256" key="4">
    <source>
        <dbReference type="ARBA" id="ARBA00022771"/>
    </source>
</evidence>
<feature type="domain" description="RING-type" evidence="9">
    <location>
        <begin position="27"/>
        <end position="196"/>
    </location>
</feature>
<dbReference type="InterPro" id="IPR017907">
    <property type="entry name" value="Znf_RING_CS"/>
</dbReference>
<dbReference type="OrthoDB" id="1431934at2759"/>
<gene>
    <name evidence="10" type="ORF">PAXINDRAFT_13135</name>
</gene>
<proteinExistence type="predicted"/>
<dbReference type="GO" id="GO:0008270">
    <property type="term" value="F:zinc ion binding"/>
    <property type="evidence" value="ECO:0007669"/>
    <property type="project" value="UniProtKB-KW"/>
</dbReference>
<dbReference type="Gene3D" id="3.30.40.10">
    <property type="entry name" value="Zinc/RING finger domain, C3HC4 (zinc finger)"/>
    <property type="match status" value="1"/>
</dbReference>
<keyword evidence="11" id="KW-1185">Reference proteome</keyword>
<evidence type="ECO:0000256" key="7">
    <source>
        <dbReference type="PROSITE-ProRule" id="PRU00175"/>
    </source>
</evidence>
<evidence type="ECO:0000313" key="11">
    <source>
        <dbReference type="Proteomes" id="UP000053647"/>
    </source>
</evidence>
<keyword evidence="4 7" id="KW-0863">Zinc-finger</keyword>
<dbReference type="SUPFAM" id="SSF57850">
    <property type="entry name" value="RING/U-box"/>
    <property type="match status" value="1"/>
</dbReference>
<reference evidence="10 11" key="1">
    <citation type="submission" date="2014-06" db="EMBL/GenBank/DDBJ databases">
        <authorList>
            <consortium name="DOE Joint Genome Institute"/>
            <person name="Kuo A."/>
            <person name="Kohler A."/>
            <person name="Nagy L.G."/>
            <person name="Floudas D."/>
            <person name="Copeland A."/>
            <person name="Barry K.W."/>
            <person name="Cichocki N."/>
            <person name="Veneault-Fourrey C."/>
            <person name="LaButti K."/>
            <person name="Lindquist E.A."/>
            <person name="Lipzen A."/>
            <person name="Lundell T."/>
            <person name="Morin E."/>
            <person name="Murat C."/>
            <person name="Sun H."/>
            <person name="Tunlid A."/>
            <person name="Henrissat B."/>
            <person name="Grigoriev I.V."/>
            <person name="Hibbett D.S."/>
            <person name="Martin F."/>
            <person name="Nordberg H.P."/>
            <person name="Cantor M.N."/>
            <person name="Hua S.X."/>
        </authorList>
    </citation>
    <scope>NUCLEOTIDE SEQUENCE [LARGE SCALE GENOMIC DNA]</scope>
    <source>
        <strain evidence="10 11">ATCC 200175</strain>
    </source>
</reference>
<dbReference type="EMBL" id="KN819346">
    <property type="protein sequence ID" value="KIJ14014.1"/>
    <property type="molecule type" value="Genomic_DNA"/>
</dbReference>
<name>A0A0C9SWP6_PAXIN</name>
<evidence type="ECO:0000256" key="2">
    <source>
        <dbReference type="ARBA" id="ARBA00022723"/>
    </source>
</evidence>
<dbReference type="InterPro" id="IPR001841">
    <property type="entry name" value="Znf_RING"/>
</dbReference>
<protein>
    <recommendedName>
        <fullName evidence="12">RING-type domain-containing protein</fullName>
    </recommendedName>
</protein>
<dbReference type="Proteomes" id="UP000053647">
    <property type="component" value="Unassembled WGS sequence"/>
</dbReference>
<evidence type="ECO:0000259" key="8">
    <source>
        <dbReference type="PROSITE" id="PS50089"/>
    </source>
</evidence>
<accession>A0A0C9SWP6</accession>
<keyword evidence="1" id="KW-0808">Transferase</keyword>
<dbReference type="PROSITE" id="PS51873">
    <property type="entry name" value="TRIAD"/>
    <property type="match status" value="1"/>
</dbReference>
<evidence type="ECO:0000256" key="1">
    <source>
        <dbReference type="ARBA" id="ARBA00022679"/>
    </source>
</evidence>
<evidence type="ECO:0000256" key="3">
    <source>
        <dbReference type="ARBA" id="ARBA00022737"/>
    </source>
</evidence>
<organism evidence="10 11">
    <name type="scientific">Paxillus involutus ATCC 200175</name>
    <dbReference type="NCBI Taxonomy" id="664439"/>
    <lineage>
        <taxon>Eukaryota</taxon>
        <taxon>Fungi</taxon>
        <taxon>Dikarya</taxon>
        <taxon>Basidiomycota</taxon>
        <taxon>Agaricomycotina</taxon>
        <taxon>Agaricomycetes</taxon>
        <taxon>Agaricomycetidae</taxon>
        <taxon>Boletales</taxon>
        <taxon>Paxilineae</taxon>
        <taxon>Paxillaceae</taxon>
        <taxon>Paxillus</taxon>
    </lineage>
</organism>
<evidence type="ECO:0000313" key="10">
    <source>
        <dbReference type="EMBL" id="KIJ14014.1"/>
    </source>
</evidence>